<sequence length="736" mass="87235">MSKISIGRRTWRLYFIVTIVILSLYSFFEPQVNDNVSYYVDTLQNNAKIKQNIYLQNSLSSLRVTPLNRVPVSPLEVIPDYDRDVKIKRSSFFNYIFNRNYFKDFQDLDIDLKCDFYLKNLYEINQDWTNDFDSVSYLTDDVNENEMLENLKKKMGSQLVDKDALTLFRRKNDITLAYQRLRIYDRCFIQNNVDINKIFNKDLEIDNKEGKFQNNFHQPNPKLEYSNQFEFEHRMFPFLKYFNENNFTEMIPHFKGPDGKDIVKGKIPIIDPTDGSLIHSDDYNYDITKTFWSNWNILSSKVGKRGIILSFSDGQTETALRLISTLRFMGNRLPIQIIFKNDISDKSIEQVFYVATNKNYKPFNDQVNWEHKNDVKQNVYFVDIENLLDPKYKDKFSRFKNKWLASNFNMFEEFLFIDTDAITYIDPNDYFELQEYKESGTVFFRDRTWPKQWGDEAKCSSLMSLLPPRILESKYFNNYPLFDVDYIKETPSTRLSIEEKIYKRYFENGRIHQMESGVFAINKNKHIISILTGTILNIDHVTESCGYGDKEFFWFGFMISGHKYRFYNTTVGVIGNYDPIHKSDVQEVGEICSVQISHFTHDNKLMWINGGSNNCKFGGFSDKDWDKKELKRLGKSFSSKDEFKNFYHIKPISSNYGMISGDGYSSWRKIDQLCGGYYYCVRYERRLADADFKDGTELGELVIFDDQDRLRIDYTNTVWAYFDHKALEKEMNPDKN</sequence>
<dbReference type="OMA" id="CYITNDE"/>
<accession>I2H218</accession>
<evidence type="ECO:0000313" key="12">
    <source>
        <dbReference type="Proteomes" id="UP000002866"/>
    </source>
</evidence>
<keyword evidence="8 10" id="KW-0472">Membrane</keyword>
<feature type="transmembrane region" description="Helical" evidence="10">
    <location>
        <begin position="12"/>
        <end position="28"/>
    </location>
</feature>
<dbReference type="HOGENOM" id="CLU_015387_1_1_1"/>
<keyword evidence="7 10" id="KW-1133">Transmembrane helix</keyword>
<reference evidence="11 12" key="1">
    <citation type="journal article" date="2011" name="Proc. Natl. Acad. Sci. U.S.A.">
        <title>Evolutionary erosion of yeast sex chromosomes by mating-type switching accidents.</title>
        <authorList>
            <person name="Gordon J.L."/>
            <person name="Armisen D."/>
            <person name="Proux-Wera E."/>
            <person name="Oheigeartaigh S.S."/>
            <person name="Byrne K.P."/>
            <person name="Wolfe K.H."/>
        </authorList>
    </citation>
    <scope>NUCLEOTIDE SEQUENCE [LARGE SCALE GENOMIC DNA]</scope>
    <source>
        <strain evidence="12">ATCC 34711 / CBS 6284 / DSM 70876 / NBRC 10599 / NRRL Y-10934 / UCD 77-7</strain>
    </source>
</reference>
<dbReference type="InParanoid" id="I2H218"/>
<keyword evidence="5 10" id="KW-0812">Transmembrane</keyword>
<keyword evidence="6" id="KW-0735">Signal-anchor</keyword>
<comment type="subcellular location">
    <subcellularLocation>
        <location evidence="1">Membrane</location>
        <topology evidence="1">Single-pass type II membrane protein</topology>
    </subcellularLocation>
</comment>
<dbReference type="PANTHER" id="PTHR31392">
    <property type="entry name" value="ALPHA-1,3-MANNOSYLTRANSFERASE MNN1-RELATED"/>
    <property type="match status" value="1"/>
</dbReference>
<dbReference type="SUPFAM" id="SSF53448">
    <property type="entry name" value="Nucleotide-diphospho-sugar transferases"/>
    <property type="match status" value="1"/>
</dbReference>
<evidence type="ECO:0000256" key="2">
    <source>
        <dbReference type="ARBA" id="ARBA00009105"/>
    </source>
</evidence>
<gene>
    <name evidence="11" type="primary">TBLA0C06250</name>
    <name evidence="11" type="ORF">TBLA_0C06250</name>
</gene>
<evidence type="ECO:0000256" key="1">
    <source>
        <dbReference type="ARBA" id="ARBA00004606"/>
    </source>
</evidence>
<comment type="similarity">
    <text evidence="2">Belongs to the MNN1/MNT family.</text>
</comment>
<name>I2H218_HENB6</name>
<dbReference type="AlphaFoldDB" id="I2H218"/>
<evidence type="ECO:0008006" key="13">
    <source>
        <dbReference type="Google" id="ProtNLM"/>
    </source>
</evidence>
<evidence type="ECO:0000256" key="6">
    <source>
        <dbReference type="ARBA" id="ARBA00022968"/>
    </source>
</evidence>
<dbReference type="OrthoDB" id="430354at2759"/>
<keyword evidence="4" id="KW-0808">Transferase</keyword>
<evidence type="ECO:0000256" key="8">
    <source>
        <dbReference type="ARBA" id="ARBA00023136"/>
    </source>
</evidence>
<evidence type="ECO:0000256" key="3">
    <source>
        <dbReference type="ARBA" id="ARBA00022676"/>
    </source>
</evidence>
<organism evidence="11 12">
    <name type="scientific">Henningerozyma blattae (strain ATCC 34711 / CBS 6284 / DSM 70876 / NBRC 10599 / NRRL Y-10934 / UCD 77-7)</name>
    <name type="common">Yeast</name>
    <name type="synonym">Tetrapisispora blattae</name>
    <dbReference type="NCBI Taxonomy" id="1071380"/>
    <lineage>
        <taxon>Eukaryota</taxon>
        <taxon>Fungi</taxon>
        <taxon>Dikarya</taxon>
        <taxon>Ascomycota</taxon>
        <taxon>Saccharomycotina</taxon>
        <taxon>Saccharomycetes</taxon>
        <taxon>Saccharomycetales</taxon>
        <taxon>Saccharomycetaceae</taxon>
        <taxon>Henningerozyma</taxon>
    </lineage>
</organism>
<evidence type="ECO:0000256" key="9">
    <source>
        <dbReference type="ARBA" id="ARBA00023180"/>
    </source>
</evidence>
<dbReference type="InterPro" id="IPR029044">
    <property type="entry name" value="Nucleotide-diphossugar_trans"/>
</dbReference>
<dbReference type="STRING" id="1071380.I2H218"/>
<dbReference type="KEGG" id="tbl:TBLA_0C06250"/>
<dbReference type="Pfam" id="PF11051">
    <property type="entry name" value="Mannosyl_trans3"/>
    <property type="match status" value="1"/>
</dbReference>
<keyword evidence="3" id="KW-0328">Glycosyltransferase</keyword>
<dbReference type="Proteomes" id="UP000002866">
    <property type="component" value="Chromosome 3"/>
</dbReference>
<dbReference type="GO" id="GO:0016020">
    <property type="term" value="C:membrane"/>
    <property type="evidence" value="ECO:0007669"/>
    <property type="project" value="UniProtKB-SubCell"/>
</dbReference>
<dbReference type="eggNOG" id="ENOG502RZ48">
    <property type="taxonomic scope" value="Eukaryota"/>
</dbReference>
<proteinExistence type="inferred from homology"/>
<dbReference type="PANTHER" id="PTHR31392:SF1">
    <property type="entry name" value="ALPHA-1,3-MANNOSYLTRANSFERASE MNN1-RELATED"/>
    <property type="match status" value="1"/>
</dbReference>
<evidence type="ECO:0000313" key="11">
    <source>
        <dbReference type="EMBL" id="CCH60420.1"/>
    </source>
</evidence>
<evidence type="ECO:0000256" key="7">
    <source>
        <dbReference type="ARBA" id="ARBA00022989"/>
    </source>
</evidence>
<protein>
    <recommendedName>
        <fullName evidence="13">Alpha-1,3-mannosyltransferase</fullName>
    </recommendedName>
</protein>
<dbReference type="GO" id="GO:0005794">
    <property type="term" value="C:Golgi apparatus"/>
    <property type="evidence" value="ECO:0007669"/>
    <property type="project" value="TreeGrafter"/>
</dbReference>
<keyword evidence="12" id="KW-1185">Reference proteome</keyword>
<evidence type="ECO:0000256" key="4">
    <source>
        <dbReference type="ARBA" id="ARBA00022679"/>
    </source>
</evidence>
<dbReference type="GeneID" id="14495400"/>
<keyword evidence="9" id="KW-0325">Glycoprotein</keyword>
<dbReference type="InterPro" id="IPR022751">
    <property type="entry name" value="Alpha_mannosyltransferase"/>
</dbReference>
<dbReference type="EMBL" id="HE806318">
    <property type="protein sequence ID" value="CCH60420.1"/>
    <property type="molecule type" value="Genomic_DNA"/>
</dbReference>
<evidence type="ECO:0000256" key="5">
    <source>
        <dbReference type="ARBA" id="ARBA00022692"/>
    </source>
</evidence>
<dbReference type="GO" id="GO:0006493">
    <property type="term" value="P:protein O-linked glycosylation"/>
    <property type="evidence" value="ECO:0007669"/>
    <property type="project" value="TreeGrafter"/>
</dbReference>
<evidence type="ECO:0000256" key="10">
    <source>
        <dbReference type="SAM" id="Phobius"/>
    </source>
</evidence>
<dbReference type="GO" id="GO:0000033">
    <property type="term" value="F:alpha-1,3-mannosyltransferase activity"/>
    <property type="evidence" value="ECO:0007669"/>
    <property type="project" value="TreeGrafter"/>
</dbReference>
<dbReference type="RefSeq" id="XP_004179939.1">
    <property type="nucleotide sequence ID" value="XM_004179891.1"/>
</dbReference>